<dbReference type="InterPro" id="IPR010730">
    <property type="entry name" value="HET"/>
</dbReference>
<protein>
    <recommendedName>
        <fullName evidence="1">Heterokaryon incompatibility domain-containing protein</fullName>
    </recommendedName>
</protein>
<keyword evidence="3" id="KW-1185">Reference proteome</keyword>
<dbReference type="GeneID" id="9667775"/>
<proteinExistence type="predicted"/>
<evidence type="ECO:0000313" key="3">
    <source>
        <dbReference type="Proteomes" id="UP000005206"/>
    </source>
</evidence>
<dbReference type="HOGENOM" id="CLU_002639_3_1_1"/>
<dbReference type="PANTHER" id="PTHR33112:SF16">
    <property type="entry name" value="HETEROKARYON INCOMPATIBILITY DOMAIN-CONTAINING PROTEIN"/>
    <property type="match status" value="1"/>
</dbReference>
<dbReference type="InParanoid" id="C7YY50"/>
<evidence type="ECO:0000313" key="2">
    <source>
        <dbReference type="EMBL" id="EEU43131.1"/>
    </source>
</evidence>
<dbReference type="AlphaFoldDB" id="C7YY50"/>
<dbReference type="Pfam" id="PF06985">
    <property type="entry name" value="HET"/>
    <property type="match status" value="1"/>
</dbReference>
<dbReference type="OMA" id="NISATWA"/>
<dbReference type="EMBL" id="GG698903">
    <property type="protein sequence ID" value="EEU43131.1"/>
    <property type="molecule type" value="Genomic_DNA"/>
</dbReference>
<reference evidence="2 3" key="1">
    <citation type="journal article" date="2009" name="PLoS Genet.">
        <title>The genome of Nectria haematococca: contribution of supernumerary chromosomes to gene expansion.</title>
        <authorList>
            <person name="Coleman J.J."/>
            <person name="Rounsley S.D."/>
            <person name="Rodriguez-Carres M."/>
            <person name="Kuo A."/>
            <person name="Wasmann C.C."/>
            <person name="Grimwood J."/>
            <person name="Schmutz J."/>
            <person name="Taga M."/>
            <person name="White G.J."/>
            <person name="Zhou S."/>
            <person name="Schwartz D.C."/>
            <person name="Freitag M."/>
            <person name="Ma L.J."/>
            <person name="Danchin E.G."/>
            <person name="Henrissat B."/>
            <person name="Coutinho P.M."/>
            <person name="Nelson D.R."/>
            <person name="Straney D."/>
            <person name="Napoli C.A."/>
            <person name="Barker B.M."/>
            <person name="Gribskov M."/>
            <person name="Rep M."/>
            <person name="Kroken S."/>
            <person name="Molnar I."/>
            <person name="Rensing C."/>
            <person name="Kennell J.C."/>
            <person name="Zamora J."/>
            <person name="Farman M.L."/>
            <person name="Selker E.U."/>
            <person name="Salamov A."/>
            <person name="Shapiro H."/>
            <person name="Pangilinan J."/>
            <person name="Lindquist E."/>
            <person name="Lamers C."/>
            <person name="Grigoriev I.V."/>
            <person name="Geiser D.M."/>
            <person name="Covert S.F."/>
            <person name="Temporini E."/>
            <person name="Vanetten H.D."/>
        </authorList>
    </citation>
    <scope>NUCLEOTIDE SEQUENCE [LARGE SCALE GENOMIC DNA]</scope>
    <source>
        <strain evidence="3">ATCC MYA-4622 / CBS 123669 / FGSC 9596 / NRRL 45880 / 77-13-4</strain>
    </source>
</reference>
<evidence type="ECO:0000259" key="1">
    <source>
        <dbReference type="Pfam" id="PF06985"/>
    </source>
</evidence>
<feature type="domain" description="Heterokaryon incompatibility" evidence="1">
    <location>
        <begin position="27"/>
        <end position="180"/>
    </location>
</feature>
<dbReference type="PANTHER" id="PTHR33112">
    <property type="entry name" value="DOMAIN PROTEIN, PUTATIVE-RELATED"/>
    <property type="match status" value="1"/>
</dbReference>
<dbReference type="eggNOG" id="ENOG502SN86">
    <property type="taxonomic scope" value="Eukaryota"/>
</dbReference>
<name>C7YY50_FUSV7</name>
<dbReference type="VEuPathDB" id="FungiDB:NECHADRAFT_83568"/>
<dbReference type="RefSeq" id="XP_003048844.1">
    <property type="nucleotide sequence ID" value="XM_003048798.1"/>
</dbReference>
<gene>
    <name evidence="2" type="ORF">NECHADRAFT_83568</name>
</gene>
<dbReference type="OrthoDB" id="5347061at2759"/>
<sequence length="457" mass="51576">MPTRLIDIGEKGEHPKLIEVDGKLMDYLALSHRWGGAKIYQTTQANLKAQTAGIDLESLCITFWDALNMTSRLGYQCIWIDSLCIVQDSPKDWAKEAARMDMVYMNAVLTLAAACATSGDTGLFQQRNPVRVRMGYQGPSTDNMSNSPEKYYFLEETKIQSFREEVTNGYLNSRGWCLQERWLSRRTVHFGRTQRFWECQSTMTEERFPGGKGEHRGYLKALSSSTWNADAFRAVRGRMEFSEFGDWYNTVCEYNNRDLTVGDDKFPAISGVASIFGSHRKDRYLAGLWEGYLQVGLLWCSEDGKGLRRPSTFRAPSWSWASCDGCIYFEFDWDGEVELDIITSSTTLAGQDPYGKISAGSIEANGFLEKIPNISPITTSESAFVWTNVNAQLFDVNGKLVGEGSLDTPERLNTIGQLFCLMIFRVAVGFRPLPLEILNTRVARGADKVTHVSLWYS</sequence>
<dbReference type="KEGG" id="nhe:NECHADRAFT_83568"/>
<dbReference type="Proteomes" id="UP000005206">
    <property type="component" value="Chromosome 8"/>
</dbReference>
<organism evidence="2 3">
    <name type="scientific">Fusarium vanettenii (strain ATCC MYA-4622 / CBS 123669 / FGSC 9596 / NRRL 45880 / 77-13-4)</name>
    <name type="common">Fusarium solani subsp. pisi</name>
    <dbReference type="NCBI Taxonomy" id="660122"/>
    <lineage>
        <taxon>Eukaryota</taxon>
        <taxon>Fungi</taxon>
        <taxon>Dikarya</taxon>
        <taxon>Ascomycota</taxon>
        <taxon>Pezizomycotina</taxon>
        <taxon>Sordariomycetes</taxon>
        <taxon>Hypocreomycetidae</taxon>
        <taxon>Hypocreales</taxon>
        <taxon>Nectriaceae</taxon>
        <taxon>Fusarium</taxon>
        <taxon>Fusarium solani species complex</taxon>
        <taxon>Fusarium vanettenii</taxon>
    </lineage>
</organism>
<accession>C7YY50</accession>